<dbReference type="InterPro" id="IPR000888">
    <property type="entry name" value="RmlC-like"/>
</dbReference>
<dbReference type="Pfam" id="PF00908">
    <property type="entry name" value="dTDP_sugar_isom"/>
    <property type="match status" value="1"/>
</dbReference>
<dbReference type="EC" id="5.1.3.13" evidence="3 7"/>
<evidence type="ECO:0000313" key="8">
    <source>
        <dbReference type="EMBL" id="RCK23251.1"/>
    </source>
</evidence>
<feature type="site" description="Participates in a stacking interaction with the thymidine ring of dTDP-4-oxo-6-deoxyglucose" evidence="6">
    <location>
        <position position="138"/>
    </location>
</feature>
<dbReference type="GO" id="GO:0008830">
    <property type="term" value="F:dTDP-4-dehydrorhamnose 3,5-epimerase activity"/>
    <property type="evidence" value="ECO:0007669"/>
    <property type="project" value="UniProtKB-UniRule"/>
</dbReference>
<comment type="catalytic activity">
    <reaction evidence="1 7">
        <text>dTDP-4-dehydro-6-deoxy-alpha-D-glucose = dTDP-4-dehydro-beta-L-rhamnose</text>
        <dbReference type="Rhea" id="RHEA:16969"/>
        <dbReference type="ChEBI" id="CHEBI:57649"/>
        <dbReference type="ChEBI" id="CHEBI:62830"/>
        <dbReference type="EC" id="5.1.3.13"/>
    </reaction>
</comment>
<dbReference type="UniPathway" id="UPA00124"/>
<evidence type="ECO:0000256" key="1">
    <source>
        <dbReference type="ARBA" id="ARBA00001298"/>
    </source>
</evidence>
<gene>
    <name evidence="8" type="ORF">TH6_09535</name>
</gene>
<dbReference type="AlphaFoldDB" id="A0A367VFH5"/>
<evidence type="ECO:0000256" key="4">
    <source>
        <dbReference type="ARBA" id="ARBA00019595"/>
    </source>
</evidence>
<sequence>MRFIATDINGVDLIELEKHSDDRGFFARSFCKEELAANGHDFEVVQANLSFNHHAGTLRGMHYQAAPVGDPKIVRCISGAIYDVVIDLRPDSASYCKWVGAELSATNRNSLIIPAGCAHGFLTLEPDTEVLYLMGAPFVPDLASGVRWNDPAFGISWPEKPAIINDRDANYPDYEPPK</sequence>
<dbReference type="SUPFAM" id="SSF51182">
    <property type="entry name" value="RmlC-like cupins"/>
    <property type="match status" value="1"/>
</dbReference>
<evidence type="ECO:0000256" key="3">
    <source>
        <dbReference type="ARBA" id="ARBA00012098"/>
    </source>
</evidence>
<evidence type="ECO:0000256" key="7">
    <source>
        <dbReference type="RuleBase" id="RU364069"/>
    </source>
</evidence>
<dbReference type="PANTHER" id="PTHR21047">
    <property type="entry name" value="DTDP-6-DEOXY-D-GLUCOSE-3,5 EPIMERASE"/>
    <property type="match status" value="1"/>
</dbReference>
<dbReference type="NCBIfam" id="TIGR01221">
    <property type="entry name" value="rmlC"/>
    <property type="match status" value="1"/>
</dbReference>
<comment type="caution">
    <text evidence="8">The sequence shown here is derived from an EMBL/GenBank/DDBJ whole genome shotgun (WGS) entry which is preliminary data.</text>
</comment>
<evidence type="ECO:0000256" key="6">
    <source>
        <dbReference type="PIRSR" id="PIRSR600888-3"/>
    </source>
</evidence>
<name>A0A367VFH5_9PROT</name>
<dbReference type="CDD" id="cd00438">
    <property type="entry name" value="cupin_RmlC"/>
    <property type="match status" value="1"/>
</dbReference>
<feature type="active site" description="Proton acceptor" evidence="5">
    <location>
        <position position="62"/>
    </location>
</feature>
<accession>A0A367VFH5</accession>
<protein>
    <recommendedName>
        <fullName evidence="4 7">dTDP-4-dehydrorhamnose 3,5-epimerase</fullName>
        <ecNumber evidence="3 7">5.1.3.13</ecNumber>
    </recommendedName>
    <alternativeName>
        <fullName evidence="7">Thymidine diphospho-4-keto-rhamnose 3,5-epimerase</fullName>
    </alternativeName>
</protein>
<proteinExistence type="inferred from homology"/>
<feature type="active site" description="Proton donor" evidence="5">
    <location>
        <position position="132"/>
    </location>
</feature>
<organism evidence="8 9">
    <name type="scientific">Thalassospira profundimaris</name>
    <dbReference type="NCBI Taxonomy" id="502049"/>
    <lineage>
        <taxon>Bacteria</taxon>
        <taxon>Pseudomonadati</taxon>
        <taxon>Pseudomonadota</taxon>
        <taxon>Alphaproteobacteria</taxon>
        <taxon>Rhodospirillales</taxon>
        <taxon>Thalassospiraceae</taxon>
        <taxon>Thalassospira</taxon>
    </lineage>
</organism>
<evidence type="ECO:0000313" key="9">
    <source>
        <dbReference type="Proteomes" id="UP000253061"/>
    </source>
</evidence>
<comment type="subunit">
    <text evidence="7">Homodimer.</text>
</comment>
<dbReference type="GO" id="GO:0019305">
    <property type="term" value="P:dTDP-rhamnose biosynthetic process"/>
    <property type="evidence" value="ECO:0007669"/>
    <property type="project" value="UniProtKB-UniRule"/>
</dbReference>
<dbReference type="EMBL" id="JPWB01000003">
    <property type="protein sequence ID" value="RCK23251.1"/>
    <property type="molecule type" value="Genomic_DNA"/>
</dbReference>
<dbReference type="GO" id="GO:0005829">
    <property type="term" value="C:cytosol"/>
    <property type="evidence" value="ECO:0007669"/>
    <property type="project" value="TreeGrafter"/>
</dbReference>
<reference evidence="8 9" key="1">
    <citation type="submission" date="2014-07" db="EMBL/GenBank/DDBJ databases">
        <title>Draft genome sequence of Thalassospira profundimaris R8-17.</title>
        <authorList>
            <person name="Lai Q."/>
            <person name="Shao Z."/>
        </authorList>
    </citation>
    <scope>NUCLEOTIDE SEQUENCE [LARGE SCALE GENOMIC DNA]</scope>
    <source>
        <strain evidence="8 9">R8-17</strain>
    </source>
</reference>
<dbReference type="Proteomes" id="UP000253061">
    <property type="component" value="Unassembled WGS sequence"/>
</dbReference>
<dbReference type="Gene3D" id="2.60.120.10">
    <property type="entry name" value="Jelly Rolls"/>
    <property type="match status" value="1"/>
</dbReference>
<comment type="pathway">
    <text evidence="7">Carbohydrate biosynthesis; dTDP-L-rhamnose biosynthesis.</text>
</comment>
<comment type="function">
    <text evidence="2 7">Catalyzes the epimerization of the C3' and C5'positions of dTDP-6-deoxy-D-xylo-4-hexulose, forming dTDP-6-deoxy-L-lyxo-4-hexulose.</text>
</comment>
<dbReference type="GO" id="GO:0000271">
    <property type="term" value="P:polysaccharide biosynthetic process"/>
    <property type="evidence" value="ECO:0007669"/>
    <property type="project" value="TreeGrafter"/>
</dbReference>
<dbReference type="InterPro" id="IPR011051">
    <property type="entry name" value="RmlC_Cupin_sf"/>
</dbReference>
<dbReference type="InterPro" id="IPR014710">
    <property type="entry name" value="RmlC-like_jellyroll"/>
</dbReference>
<keyword evidence="7" id="KW-0413">Isomerase</keyword>
<evidence type="ECO:0000256" key="2">
    <source>
        <dbReference type="ARBA" id="ARBA00001997"/>
    </source>
</evidence>
<comment type="similarity">
    <text evidence="7">Belongs to the dTDP-4-dehydrorhamnose 3,5-epimerase family.</text>
</comment>
<dbReference type="PANTHER" id="PTHR21047:SF2">
    <property type="entry name" value="THYMIDINE DIPHOSPHO-4-KETO-RHAMNOSE 3,5-EPIMERASE"/>
    <property type="match status" value="1"/>
</dbReference>
<dbReference type="RefSeq" id="WP_062957620.1">
    <property type="nucleotide sequence ID" value="NZ_JPWB01000003.1"/>
</dbReference>
<evidence type="ECO:0000256" key="5">
    <source>
        <dbReference type="PIRSR" id="PIRSR600888-1"/>
    </source>
</evidence>